<gene>
    <name evidence="1" type="ORF">HNQ60_001245</name>
</gene>
<dbReference type="InterPro" id="IPR029063">
    <property type="entry name" value="SAM-dependent_MTases_sf"/>
</dbReference>
<keyword evidence="1" id="KW-0489">Methyltransferase</keyword>
<dbReference type="SUPFAM" id="SSF53335">
    <property type="entry name" value="S-adenosyl-L-methionine-dependent methyltransferases"/>
    <property type="match status" value="1"/>
</dbReference>
<accession>A0A841HJ33</accession>
<keyword evidence="2" id="KW-1185">Reference proteome</keyword>
<organism evidence="1 2">
    <name type="scientific">Povalibacter uvarum</name>
    <dbReference type="NCBI Taxonomy" id="732238"/>
    <lineage>
        <taxon>Bacteria</taxon>
        <taxon>Pseudomonadati</taxon>
        <taxon>Pseudomonadota</taxon>
        <taxon>Gammaproteobacteria</taxon>
        <taxon>Steroidobacterales</taxon>
        <taxon>Steroidobacteraceae</taxon>
        <taxon>Povalibacter</taxon>
    </lineage>
</organism>
<dbReference type="CDD" id="cd02440">
    <property type="entry name" value="AdoMet_MTases"/>
    <property type="match status" value="1"/>
</dbReference>
<dbReference type="EC" id="2.1.1.79" evidence="1"/>
<dbReference type="PANTHER" id="PTHR43832">
    <property type="match status" value="1"/>
</dbReference>
<protein>
    <submittedName>
        <fullName evidence="1">Cyclopropane-fatty-acyl-phospholipid synthase</fullName>
        <ecNumber evidence="1">2.1.1.79</ecNumber>
    </submittedName>
</protein>
<proteinExistence type="predicted"/>
<comment type="caution">
    <text evidence="1">The sequence shown here is derived from an EMBL/GenBank/DDBJ whole genome shotgun (WGS) entry which is preliminary data.</text>
</comment>
<evidence type="ECO:0000313" key="2">
    <source>
        <dbReference type="Proteomes" id="UP000588068"/>
    </source>
</evidence>
<dbReference type="Proteomes" id="UP000588068">
    <property type="component" value="Unassembled WGS sequence"/>
</dbReference>
<evidence type="ECO:0000313" key="1">
    <source>
        <dbReference type="EMBL" id="MBB6092399.1"/>
    </source>
</evidence>
<reference evidence="1 2" key="1">
    <citation type="submission" date="2020-08" db="EMBL/GenBank/DDBJ databases">
        <title>Genomic Encyclopedia of Type Strains, Phase IV (KMG-IV): sequencing the most valuable type-strain genomes for metagenomic binning, comparative biology and taxonomic classification.</title>
        <authorList>
            <person name="Goeker M."/>
        </authorList>
    </citation>
    <scope>NUCLEOTIDE SEQUENCE [LARGE SCALE GENOMIC DNA]</scope>
    <source>
        <strain evidence="1 2">DSM 26723</strain>
    </source>
</reference>
<dbReference type="PANTHER" id="PTHR43832:SF1">
    <property type="entry name" value="S-ADENOSYL-L-METHIONINE-DEPENDENT METHYLTRANSFERASES SUPERFAMILY PROTEIN"/>
    <property type="match status" value="1"/>
</dbReference>
<dbReference type="GO" id="GO:0032259">
    <property type="term" value="P:methylation"/>
    <property type="evidence" value="ECO:0007669"/>
    <property type="project" value="UniProtKB-KW"/>
</dbReference>
<keyword evidence="1" id="KW-0808">Transferase</keyword>
<dbReference type="RefSeq" id="WP_221304036.1">
    <property type="nucleotide sequence ID" value="NZ_JACHHZ010000001.1"/>
</dbReference>
<name>A0A841HJ33_9GAMM</name>
<dbReference type="GO" id="GO:0008825">
    <property type="term" value="F:cyclopropane-fatty-acyl-phospholipid synthase activity"/>
    <property type="evidence" value="ECO:0007669"/>
    <property type="project" value="UniProtKB-EC"/>
</dbReference>
<dbReference type="FunFam" id="3.40.50.150:FF:000554">
    <property type="entry name" value="Cation-transporting ATPase"/>
    <property type="match status" value="1"/>
</dbReference>
<sequence>MTVAMSLVERGLVPDFLVRHGIRRLLAQRLANEDLGNPEAQQAHLMSFLETLRHSPIATHADAANDQHYEVPPAFFEAVLGPHLKYSSACFKPGVATLDEAEQVMLDLTVQRAELADGDRILELGCGWGSLTLHMAARFPSSRLVAVSNSRSQREFILSRARERRLANIEVITCDVNRLEFPVGQHFDRVVSVEMFEHMRNYRELLRRICGWLDPDGTLFVHIFTHRSFAYPFIVRDDSDWMARHFFTGGIMPSDDTLLYFQEHLRLERHWRLDGRHYQKTAEAWLRNMDNARGRIAPILAATYGPHHAVRWWNYWRVFFMACAELWGYRDGTEWGVSHYLFRKGQA</sequence>
<dbReference type="Gene3D" id="3.40.50.150">
    <property type="entry name" value="Vaccinia Virus protein VP39"/>
    <property type="match status" value="1"/>
</dbReference>
<dbReference type="AlphaFoldDB" id="A0A841HJ33"/>
<dbReference type="Pfam" id="PF02353">
    <property type="entry name" value="CMAS"/>
    <property type="match status" value="1"/>
</dbReference>
<dbReference type="EMBL" id="JACHHZ010000001">
    <property type="protein sequence ID" value="MBB6092399.1"/>
    <property type="molecule type" value="Genomic_DNA"/>
</dbReference>